<feature type="transmembrane region" description="Helical" evidence="2">
    <location>
        <begin position="28"/>
        <end position="47"/>
    </location>
</feature>
<keyword evidence="4" id="KW-1185">Reference proteome</keyword>
<name>A0A4P6EQ54_9MICO</name>
<feature type="compositionally biased region" description="Low complexity" evidence="1">
    <location>
        <begin position="70"/>
        <end position="79"/>
    </location>
</feature>
<organism evidence="3 4">
    <name type="scientific">Xylanimonas allomyrinae</name>
    <dbReference type="NCBI Taxonomy" id="2509459"/>
    <lineage>
        <taxon>Bacteria</taxon>
        <taxon>Bacillati</taxon>
        <taxon>Actinomycetota</taxon>
        <taxon>Actinomycetes</taxon>
        <taxon>Micrococcales</taxon>
        <taxon>Promicromonosporaceae</taxon>
        <taxon>Xylanimonas</taxon>
    </lineage>
</organism>
<dbReference type="OrthoDB" id="5060810at2"/>
<evidence type="ECO:0000313" key="3">
    <source>
        <dbReference type="EMBL" id="QAY64605.1"/>
    </source>
</evidence>
<evidence type="ECO:0000256" key="2">
    <source>
        <dbReference type="SAM" id="Phobius"/>
    </source>
</evidence>
<dbReference type="KEGG" id="xyl:ET495_16925"/>
<dbReference type="AlphaFoldDB" id="A0A4P6EQ54"/>
<evidence type="ECO:0000256" key="1">
    <source>
        <dbReference type="SAM" id="MobiDB-lite"/>
    </source>
</evidence>
<gene>
    <name evidence="3" type="ORF">ET495_16925</name>
</gene>
<keyword evidence="2" id="KW-1133">Transmembrane helix</keyword>
<keyword evidence="2" id="KW-0812">Transmembrane</keyword>
<feature type="region of interest" description="Disordered" evidence="1">
    <location>
        <begin position="70"/>
        <end position="107"/>
    </location>
</feature>
<sequence>MAGRTRAVPWGGVASTVRTGSPSRRRRALAWAVALAFVALVVLAVAGRPTLGCAGAAPLTIRAAPGPGNPTAGAAAVSGGSEGTAGGSGPLPPASVPGDPAQDGWAQDGWAQDGWAQALRARWDGPTMHLDWRGRAYATAEASFVGDRVLTPGDDVHRTLAVGNGGPADAVMTVRILFDDQSLTRADEVLAARAELYWDVAEVHGALSMDRLRDAPGGSTVVAAVRVPRAATVPVTVGVRMRADETAGRDTGDDPADGMAFRVLVRLGADTSSVPAPGVLPRTGAAVADLVVVALVLVGLGRVLVAASRRRSG</sequence>
<dbReference type="RefSeq" id="WP_129205747.1">
    <property type="nucleotide sequence ID" value="NZ_CP035495.1"/>
</dbReference>
<dbReference type="Proteomes" id="UP000291758">
    <property type="component" value="Chromosome"/>
</dbReference>
<proteinExistence type="predicted"/>
<feature type="compositionally biased region" description="Gly residues" evidence="1">
    <location>
        <begin position="80"/>
        <end position="89"/>
    </location>
</feature>
<reference evidence="3 4" key="1">
    <citation type="submission" date="2019-01" db="EMBL/GenBank/DDBJ databases">
        <title>Genome sequencing of strain 2JSPR-7.</title>
        <authorList>
            <person name="Heo J."/>
            <person name="Kim S.-J."/>
            <person name="Kim J.-S."/>
            <person name="Hong S.-B."/>
            <person name="Kwon S.-W."/>
        </authorList>
    </citation>
    <scope>NUCLEOTIDE SEQUENCE [LARGE SCALE GENOMIC DNA]</scope>
    <source>
        <strain evidence="3 4">2JSPR-7</strain>
    </source>
</reference>
<accession>A0A4P6EQ54</accession>
<feature type="transmembrane region" description="Helical" evidence="2">
    <location>
        <begin position="285"/>
        <end position="305"/>
    </location>
</feature>
<keyword evidence="2" id="KW-0472">Membrane</keyword>
<evidence type="ECO:0000313" key="4">
    <source>
        <dbReference type="Proteomes" id="UP000291758"/>
    </source>
</evidence>
<dbReference type="EMBL" id="CP035495">
    <property type="protein sequence ID" value="QAY64605.1"/>
    <property type="molecule type" value="Genomic_DNA"/>
</dbReference>
<protein>
    <submittedName>
        <fullName evidence="3">Uncharacterized protein</fullName>
    </submittedName>
</protein>